<dbReference type="AlphaFoldDB" id="A0A251UYR2"/>
<evidence type="ECO:0000313" key="1">
    <source>
        <dbReference type="EMBL" id="KAF5810187.1"/>
    </source>
</evidence>
<dbReference type="EMBL" id="MNCJ02000319">
    <property type="protein sequence ID" value="KAF5810187.1"/>
    <property type="molecule type" value="Genomic_DNA"/>
</dbReference>
<reference evidence="1" key="3">
    <citation type="submission" date="2020-06" db="EMBL/GenBank/DDBJ databases">
        <title>Helianthus annuus Genome sequencing and assembly Release 2.</title>
        <authorList>
            <person name="Gouzy J."/>
            <person name="Langlade N."/>
            <person name="Munos S."/>
        </authorList>
    </citation>
    <scope>NUCLEOTIDE SEQUENCE</scope>
    <source>
        <tissue evidence="1">Leaves</tissue>
    </source>
</reference>
<reference evidence="2" key="2">
    <citation type="submission" date="2017-02" db="EMBL/GenBank/DDBJ databases">
        <title>Sunflower complete genome.</title>
        <authorList>
            <person name="Langlade N."/>
            <person name="Munos S."/>
        </authorList>
    </citation>
    <scope>NUCLEOTIDE SEQUENCE [LARGE SCALE GENOMIC DNA]</scope>
    <source>
        <tissue evidence="2">Leaves</tissue>
    </source>
</reference>
<dbReference type="Proteomes" id="UP000215914">
    <property type="component" value="Chromosome 4"/>
</dbReference>
<protein>
    <submittedName>
        <fullName evidence="2">Uncharacterized protein</fullName>
    </submittedName>
</protein>
<keyword evidence="3" id="KW-1185">Reference proteome</keyword>
<evidence type="ECO:0000313" key="2">
    <source>
        <dbReference type="EMBL" id="OTG28507.1"/>
    </source>
</evidence>
<accession>A0A251UYR2</accession>
<dbReference type="EMBL" id="CM007893">
    <property type="protein sequence ID" value="OTG28507.1"/>
    <property type="molecule type" value="Genomic_DNA"/>
</dbReference>
<dbReference type="Gramene" id="mRNA:HanXRQr2_Chr04g0166461">
    <property type="protein sequence ID" value="mRNA:HanXRQr2_Chr04g0166461"/>
    <property type="gene ID" value="HanXRQr2_Chr04g0166461"/>
</dbReference>
<dbReference type="PANTHER" id="PTHR34371">
    <property type="entry name" value="OS01G0551000 PROTEIN"/>
    <property type="match status" value="1"/>
</dbReference>
<dbReference type="OrthoDB" id="1934555at2759"/>
<dbReference type="PANTHER" id="PTHR34371:SF6">
    <property type="entry name" value="MEMBRANE-ASSOCIATED KINASE REGULATOR 6"/>
    <property type="match status" value="1"/>
</dbReference>
<reference evidence="1 3" key="1">
    <citation type="journal article" date="2017" name="Nature">
        <title>The sunflower genome provides insights into oil metabolism, flowering and Asterid evolution.</title>
        <authorList>
            <person name="Badouin H."/>
            <person name="Gouzy J."/>
            <person name="Grassa C.J."/>
            <person name="Murat F."/>
            <person name="Staton S.E."/>
            <person name="Cottret L."/>
            <person name="Lelandais-Briere C."/>
            <person name="Owens G.L."/>
            <person name="Carrere S."/>
            <person name="Mayjonade B."/>
            <person name="Legrand L."/>
            <person name="Gill N."/>
            <person name="Kane N.C."/>
            <person name="Bowers J.E."/>
            <person name="Hubner S."/>
            <person name="Bellec A."/>
            <person name="Berard A."/>
            <person name="Berges H."/>
            <person name="Blanchet N."/>
            <person name="Boniface M.C."/>
            <person name="Brunel D."/>
            <person name="Catrice O."/>
            <person name="Chaidir N."/>
            <person name="Claudel C."/>
            <person name="Donnadieu C."/>
            <person name="Faraut T."/>
            <person name="Fievet G."/>
            <person name="Helmstetter N."/>
            <person name="King M."/>
            <person name="Knapp S.J."/>
            <person name="Lai Z."/>
            <person name="Le Paslier M.C."/>
            <person name="Lippi Y."/>
            <person name="Lorenzon L."/>
            <person name="Mandel J.R."/>
            <person name="Marage G."/>
            <person name="Marchand G."/>
            <person name="Marquand E."/>
            <person name="Bret-Mestries E."/>
            <person name="Morien E."/>
            <person name="Nambeesan S."/>
            <person name="Nguyen T."/>
            <person name="Pegot-Espagnet P."/>
            <person name="Pouilly N."/>
            <person name="Raftis F."/>
            <person name="Sallet E."/>
            <person name="Schiex T."/>
            <person name="Thomas J."/>
            <person name="Vandecasteele C."/>
            <person name="Vares D."/>
            <person name="Vear F."/>
            <person name="Vautrin S."/>
            <person name="Crespi M."/>
            <person name="Mangin B."/>
            <person name="Burke J.M."/>
            <person name="Salse J."/>
            <person name="Munos S."/>
            <person name="Vincourt P."/>
            <person name="Rieseberg L.H."/>
            <person name="Langlade N.B."/>
        </authorList>
    </citation>
    <scope>NUCLEOTIDE SEQUENCE [LARGE SCALE GENOMIC DNA]</scope>
    <source>
        <strain evidence="3">cv. SF193</strain>
        <tissue evidence="1">Leaves</tissue>
    </source>
</reference>
<proteinExistence type="predicted"/>
<evidence type="ECO:0000313" key="3">
    <source>
        <dbReference type="Proteomes" id="UP000215914"/>
    </source>
</evidence>
<dbReference type="InParanoid" id="A0A251UYR2"/>
<gene>
    <name evidence="2" type="ORF">HannXRQ_Chr04g0112041</name>
    <name evidence="1" type="ORF">HanXRQr2_Chr04g0166461</name>
</gene>
<organism evidence="2 3">
    <name type="scientific">Helianthus annuus</name>
    <name type="common">Common sunflower</name>
    <dbReference type="NCBI Taxonomy" id="4232"/>
    <lineage>
        <taxon>Eukaryota</taxon>
        <taxon>Viridiplantae</taxon>
        <taxon>Streptophyta</taxon>
        <taxon>Embryophyta</taxon>
        <taxon>Tracheophyta</taxon>
        <taxon>Spermatophyta</taxon>
        <taxon>Magnoliopsida</taxon>
        <taxon>eudicotyledons</taxon>
        <taxon>Gunneridae</taxon>
        <taxon>Pentapetalae</taxon>
        <taxon>asterids</taxon>
        <taxon>campanulids</taxon>
        <taxon>Asterales</taxon>
        <taxon>Asteraceae</taxon>
        <taxon>Asteroideae</taxon>
        <taxon>Heliantheae alliance</taxon>
        <taxon>Heliantheae</taxon>
        <taxon>Helianthus</taxon>
    </lineage>
</organism>
<name>A0A251UYR2_HELAN</name>
<sequence length="236" mass="25953">MDIPAPELEEAISTPPKLSLFSLPSKPLTLLPEGLTPPLNTMAAIPFLWEEAPGKPRSTVADDPPKSKTVRSLELPPRLATLSPTGDHNHRDKLGNINVGLDVIPSPTTVLGGPYEGALEEKAVVVGSKTKGGRVRMPLRKLMRKERSSFRSWRWDNKDIFRDDIDDGGGGDRSPSIRFCSWRWDSFRDTPAAAGGGHIGIKRNSFATFNNASTSGFLASMYGTFKQAMPWRSRRL</sequence>